<dbReference type="RefSeq" id="XP_056846190.1">
    <property type="nucleotide sequence ID" value="XM_056990210.1"/>
</dbReference>
<protein>
    <submittedName>
        <fullName evidence="4">F-box/LRR-repeat protein At3g60040-like</fullName>
    </submittedName>
</protein>
<evidence type="ECO:0000313" key="4">
    <source>
        <dbReference type="RefSeq" id="XP_056846190.1"/>
    </source>
</evidence>
<dbReference type="InterPro" id="IPR036047">
    <property type="entry name" value="F-box-like_dom_sf"/>
</dbReference>
<dbReference type="OrthoDB" id="594804at2759"/>
<dbReference type="CDD" id="cd22160">
    <property type="entry name" value="F-box_AtFBL13-like"/>
    <property type="match status" value="1"/>
</dbReference>
<evidence type="ECO:0000259" key="1">
    <source>
        <dbReference type="Pfam" id="PF00646"/>
    </source>
</evidence>
<dbReference type="InterPro" id="IPR001810">
    <property type="entry name" value="F-box_dom"/>
</dbReference>
<dbReference type="PANTHER" id="PTHR31293">
    <property type="entry name" value="RNI-LIKE SUPERFAMILY PROTEIN"/>
    <property type="match status" value="1"/>
</dbReference>
<evidence type="ECO:0000259" key="2">
    <source>
        <dbReference type="Pfam" id="PF24758"/>
    </source>
</evidence>
<dbReference type="InterPro" id="IPR055411">
    <property type="entry name" value="LRR_FXL15/At3g58940/PEG3-like"/>
</dbReference>
<dbReference type="SUPFAM" id="SSF81383">
    <property type="entry name" value="F-box domain"/>
    <property type="match status" value="1"/>
</dbReference>
<dbReference type="InterPro" id="IPR032675">
    <property type="entry name" value="LRR_dom_sf"/>
</dbReference>
<dbReference type="InterPro" id="IPR053781">
    <property type="entry name" value="F-box_AtFBL13-like"/>
</dbReference>
<feature type="domain" description="F-box/LRR-repeat protein 15/At3g58940/PEG3-like LRR" evidence="2">
    <location>
        <begin position="119"/>
        <end position="233"/>
    </location>
</feature>
<reference evidence="4" key="2">
    <citation type="submission" date="2025-08" db="UniProtKB">
        <authorList>
            <consortium name="RefSeq"/>
        </authorList>
    </citation>
    <scope>IDENTIFICATION</scope>
    <source>
        <tissue evidence="4">Leaf</tissue>
    </source>
</reference>
<keyword evidence="3" id="KW-1185">Reference proteome</keyword>
<dbReference type="Pfam" id="PF00646">
    <property type="entry name" value="F-box"/>
    <property type="match status" value="1"/>
</dbReference>
<dbReference type="Pfam" id="PF24758">
    <property type="entry name" value="LRR_At5g56370"/>
    <property type="match status" value="1"/>
</dbReference>
<dbReference type="SUPFAM" id="SSF52058">
    <property type="entry name" value="L domain-like"/>
    <property type="match status" value="1"/>
</dbReference>
<organism evidence="3 4">
    <name type="scientific">Raphanus sativus</name>
    <name type="common">Radish</name>
    <name type="synonym">Raphanus raphanistrum var. sativus</name>
    <dbReference type="NCBI Taxonomy" id="3726"/>
    <lineage>
        <taxon>Eukaryota</taxon>
        <taxon>Viridiplantae</taxon>
        <taxon>Streptophyta</taxon>
        <taxon>Embryophyta</taxon>
        <taxon>Tracheophyta</taxon>
        <taxon>Spermatophyta</taxon>
        <taxon>Magnoliopsida</taxon>
        <taxon>eudicotyledons</taxon>
        <taxon>Gunneridae</taxon>
        <taxon>Pentapetalae</taxon>
        <taxon>rosids</taxon>
        <taxon>malvids</taxon>
        <taxon>Brassicales</taxon>
        <taxon>Brassicaceae</taxon>
        <taxon>Brassiceae</taxon>
        <taxon>Raphanus</taxon>
    </lineage>
</organism>
<feature type="domain" description="F-box" evidence="1">
    <location>
        <begin position="17"/>
        <end position="53"/>
    </location>
</feature>
<dbReference type="Gene3D" id="1.20.1280.50">
    <property type="match status" value="1"/>
</dbReference>
<dbReference type="InterPro" id="IPR055294">
    <property type="entry name" value="FBL60-like"/>
</dbReference>
<sequence>MDAKRFVLRSCCSRDSISCLPDEVLSTILSLLPTTKQAASTSILSKRWRYLFTVFDTLDFDDSDTQVKKDSEPTTSYVFPESFKNFVDRFLLQTTHPINKLSLQCHVGKDDDPQKACVSSWITNVANRGAREIDLRIKDKGIHYLPPRLFATETLVKLTIGTKLYLGTIPPNVSLPSLKTLFIDTVFFEYGDLCCVLLAGCPVLEELTVHHHNFTATPHTIASRTVKRLSVHYDSPIDVDGCSFMSFDMPELVYLEYSHCALSEYRQVNLESLVEAKLDLYPDKNAGERPDVTDLIMGMRNVHILHLSPVSVDVIYCYCRDGLPVFNNLVNLSMGITSKRGCKLLAYLLKQSPKLETLIIQDICGYTPAVSMPLNKVKMLHILDYHGTALELETFLLEFDCLVMVQVDVREAVEDNVITLQTKRRDLMMLLGASLSSKCQFKVT</sequence>
<proteinExistence type="predicted"/>
<dbReference type="PANTHER" id="PTHR31293:SF22">
    <property type="entry name" value="BNAC06G06520D PROTEIN"/>
    <property type="match status" value="1"/>
</dbReference>
<dbReference type="Proteomes" id="UP000504610">
    <property type="component" value="Chromosome 7"/>
</dbReference>
<name>A0A9W3C3U7_RAPSA</name>
<accession>A0A9W3C3U7</accession>
<reference evidence="3" key="1">
    <citation type="journal article" date="2019" name="Database">
        <title>The radish genome database (RadishGD): an integrated information resource for radish genomics.</title>
        <authorList>
            <person name="Yu H.J."/>
            <person name="Baek S."/>
            <person name="Lee Y.J."/>
            <person name="Cho A."/>
            <person name="Mun J.H."/>
        </authorList>
    </citation>
    <scope>NUCLEOTIDE SEQUENCE [LARGE SCALE GENOMIC DNA]</scope>
    <source>
        <strain evidence="3">cv. WK10039</strain>
    </source>
</reference>
<evidence type="ECO:0000313" key="3">
    <source>
        <dbReference type="Proteomes" id="UP000504610"/>
    </source>
</evidence>
<dbReference type="AlphaFoldDB" id="A0A9W3C3U7"/>
<gene>
    <name evidence="4" type="primary">LOC108839104</name>
</gene>
<dbReference type="Gene3D" id="3.80.10.10">
    <property type="entry name" value="Ribonuclease Inhibitor"/>
    <property type="match status" value="1"/>
</dbReference>
<dbReference type="KEGG" id="rsz:108839104"/>
<dbReference type="GeneID" id="108839104"/>